<sequence>MLGGMRTVSSAIAQKTANRPIAQMPPTSTSFSPQTPYPNDPSGNWKRSQPSAQYTQPAPTPAMGYGSTQNPYVAPRPQQIAGAPMYYYQNAAGHTIASPYPPNHPAVQCLLSRDGRHQTKNYYGVLGVVMGILFFPLGCIW</sequence>
<organism evidence="1 2">
    <name type="scientific">Naganishia cerealis</name>
    <dbReference type="NCBI Taxonomy" id="610337"/>
    <lineage>
        <taxon>Eukaryota</taxon>
        <taxon>Fungi</taxon>
        <taxon>Dikarya</taxon>
        <taxon>Basidiomycota</taxon>
        <taxon>Agaricomycotina</taxon>
        <taxon>Tremellomycetes</taxon>
        <taxon>Filobasidiales</taxon>
        <taxon>Filobasidiaceae</taxon>
        <taxon>Naganishia</taxon>
    </lineage>
</organism>
<accession>A0ACC2VME9</accession>
<protein>
    <submittedName>
        <fullName evidence="1">Uncharacterized protein</fullName>
    </submittedName>
</protein>
<reference evidence="1" key="1">
    <citation type="submission" date="2023-04" db="EMBL/GenBank/DDBJ databases">
        <title>Draft Genome sequencing of Naganishia species isolated from polar environments using Oxford Nanopore Technology.</title>
        <authorList>
            <person name="Leo P."/>
            <person name="Venkateswaran K."/>
        </authorList>
    </citation>
    <scope>NUCLEOTIDE SEQUENCE</scope>
    <source>
        <strain evidence="1">MNA-CCFEE 5261</strain>
    </source>
</reference>
<dbReference type="EMBL" id="JASBWR010000066">
    <property type="protein sequence ID" value="KAJ9100092.1"/>
    <property type="molecule type" value="Genomic_DNA"/>
</dbReference>
<name>A0ACC2VME9_9TREE</name>
<comment type="caution">
    <text evidence="1">The sequence shown here is derived from an EMBL/GenBank/DDBJ whole genome shotgun (WGS) entry which is preliminary data.</text>
</comment>
<gene>
    <name evidence="1" type="ORF">QFC19_005772</name>
</gene>
<keyword evidence="2" id="KW-1185">Reference proteome</keyword>
<evidence type="ECO:0000313" key="2">
    <source>
        <dbReference type="Proteomes" id="UP001241377"/>
    </source>
</evidence>
<dbReference type="Proteomes" id="UP001241377">
    <property type="component" value="Unassembled WGS sequence"/>
</dbReference>
<proteinExistence type="predicted"/>
<evidence type="ECO:0000313" key="1">
    <source>
        <dbReference type="EMBL" id="KAJ9100092.1"/>
    </source>
</evidence>